<sequence length="67" mass="7650">MELLVNGKQIVVDSQIQTVKDLLHFYNFQNRIVIVEVNEHILQQSDHGQYHLNDSDKVEIVSFVGGG</sequence>
<gene>
    <name evidence="1" type="ORF">JOC83_001550</name>
</gene>
<dbReference type="SUPFAM" id="SSF54285">
    <property type="entry name" value="MoaD/ThiS"/>
    <property type="match status" value="1"/>
</dbReference>
<dbReference type="RefSeq" id="WP_205185917.1">
    <property type="nucleotide sequence ID" value="NZ_JAFBFC010000002.1"/>
</dbReference>
<protein>
    <submittedName>
        <fullName evidence="1">Sulfur carrier protein</fullName>
    </submittedName>
</protein>
<keyword evidence="2" id="KW-1185">Reference proteome</keyword>
<dbReference type="PANTHER" id="PTHR34472:SF1">
    <property type="entry name" value="SULFUR CARRIER PROTEIN THIS"/>
    <property type="match status" value="1"/>
</dbReference>
<name>A0ABS2QTC7_9BACI</name>
<dbReference type="InterPro" id="IPR012675">
    <property type="entry name" value="Beta-grasp_dom_sf"/>
</dbReference>
<dbReference type="Pfam" id="PF02597">
    <property type="entry name" value="ThiS"/>
    <property type="match status" value="1"/>
</dbReference>
<dbReference type="InterPro" id="IPR010035">
    <property type="entry name" value="Thi_S"/>
</dbReference>
<comment type="caution">
    <text evidence="1">The sequence shown here is derived from an EMBL/GenBank/DDBJ whole genome shotgun (WGS) entry which is preliminary data.</text>
</comment>
<dbReference type="Gene3D" id="3.10.20.30">
    <property type="match status" value="1"/>
</dbReference>
<dbReference type="EMBL" id="JAFBFC010000002">
    <property type="protein sequence ID" value="MBM7702716.1"/>
    <property type="molecule type" value="Genomic_DNA"/>
</dbReference>
<dbReference type="Proteomes" id="UP000809829">
    <property type="component" value="Unassembled WGS sequence"/>
</dbReference>
<dbReference type="NCBIfam" id="TIGR01683">
    <property type="entry name" value="thiS"/>
    <property type="match status" value="1"/>
</dbReference>
<dbReference type="CDD" id="cd00565">
    <property type="entry name" value="Ubl_ThiS"/>
    <property type="match status" value="1"/>
</dbReference>
<evidence type="ECO:0000313" key="1">
    <source>
        <dbReference type="EMBL" id="MBM7702716.1"/>
    </source>
</evidence>
<accession>A0ABS2QTC7</accession>
<dbReference type="InterPro" id="IPR003749">
    <property type="entry name" value="ThiS/MoaD-like"/>
</dbReference>
<reference evidence="1 2" key="1">
    <citation type="submission" date="2021-01" db="EMBL/GenBank/DDBJ databases">
        <title>Genomic Encyclopedia of Type Strains, Phase IV (KMG-IV): sequencing the most valuable type-strain genomes for metagenomic binning, comparative biology and taxonomic classification.</title>
        <authorList>
            <person name="Goeker M."/>
        </authorList>
    </citation>
    <scope>NUCLEOTIDE SEQUENCE [LARGE SCALE GENOMIC DNA]</scope>
    <source>
        <strain evidence="1 2">DSM 104297</strain>
    </source>
</reference>
<evidence type="ECO:0000313" key="2">
    <source>
        <dbReference type="Proteomes" id="UP000809829"/>
    </source>
</evidence>
<dbReference type="PANTHER" id="PTHR34472">
    <property type="entry name" value="SULFUR CARRIER PROTEIN THIS"/>
    <property type="match status" value="1"/>
</dbReference>
<organism evidence="1 2">
    <name type="scientific">Priestia iocasae</name>
    <dbReference type="NCBI Taxonomy" id="2291674"/>
    <lineage>
        <taxon>Bacteria</taxon>
        <taxon>Bacillati</taxon>
        <taxon>Bacillota</taxon>
        <taxon>Bacilli</taxon>
        <taxon>Bacillales</taxon>
        <taxon>Bacillaceae</taxon>
        <taxon>Priestia</taxon>
    </lineage>
</organism>
<proteinExistence type="predicted"/>
<dbReference type="InterPro" id="IPR016155">
    <property type="entry name" value="Mopterin_synth/thiamin_S_b"/>
</dbReference>